<protein>
    <submittedName>
        <fullName evidence="2">Uncharacterized protein</fullName>
    </submittedName>
</protein>
<dbReference type="EMBL" id="DLVE01000018">
    <property type="protein sequence ID" value="HAA83447.1"/>
    <property type="molecule type" value="Genomic_DNA"/>
</dbReference>
<accession>A0A3B8N515</accession>
<evidence type="ECO:0000313" key="3">
    <source>
        <dbReference type="Proteomes" id="UP000257240"/>
    </source>
</evidence>
<dbReference type="Proteomes" id="UP000257240">
    <property type="component" value="Unassembled WGS sequence"/>
</dbReference>
<organism evidence="2 3">
    <name type="scientific">Thermodesulfobacterium commune</name>
    <dbReference type="NCBI Taxonomy" id="1741"/>
    <lineage>
        <taxon>Bacteria</taxon>
        <taxon>Pseudomonadati</taxon>
        <taxon>Thermodesulfobacteriota</taxon>
        <taxon>Thermodesulfobacteria</taxon>
        <taxon>Thermodesulfobacteriales</taxon>
        <taxon>Thermodesulfobacteriaceae</taxon>
        <taxon>Thermodesulfobacterium</taxon>
    </lineage>
</organism>
<name>A0A3B8N515_9BACT</name>
<evidence type="ECO:0000313" key="2">
    <source>
        <dbReference type="EMBL" id="HAA83447.1"/>
    </source>
</evidence>
<reference evidence="2 3" key="1">
    <citation type="journal article" date="2018" name="Nat. Biotechnol.">
        <title>A standardized bacterial taxonomy based on genome phylogeny substantially revises the tree of life.</title>
        <authorList>
            <person name="Parks D.H."/>
            <person name="Chuvochina M."/>
            <person name="Waite D.W."/>
            <person name="Rinke C."/>
            <person name="Skarshewski A."/>
            <person name="Chaumeil P.A."/>
            <person name="Hugenholtz P."/>
        </authorList>
    </citation>
    <scope>NUCLEOTIDE SEQUENCE [LARGE SCALE GENOMIC DNA]</scope>
    <source>
        <strain evidence="2">UBA12529</strain>
    </source>
</reference>
<dbReference type="AlphaFoldDB" id="A0A3B8N515"/>
<proteinExistence type="predicted"/>
<evidence type="ECO:0000256" key="1">
    <source>
        <dbReference type="SAM" id="MobiDB-lite"/>
    </source>
</evidence>
<sequence>MSRKVTQSKHPSKTLFPANERGFRRDKGNSNKILSNRRIRMSKKIPRDITKVIEMLNKGELGHLSRELCLLIKFL</sequence>
<comment type="caution">
    <text evidence="2">The sequence shown here is derived from an EMBL/GenBank/DDBJ whole genome shotgun (WGS) entry which is preliminary data.</text>
</comment>
<feature type="compositionally biased region" description="Basic residues" evidence="1">
    <location>
        <begin position="1"/>
        <end position="12"/>
    </location>
</feature>
<gene>
    <name evidence="2" type="ORF">DCE01_01435</name>
</gene>
<feature type="region of interest" description="Disordered" evidence="1">
    <location>
        <begin position="1"/>
        <end position="32"/>
    </location>
</feature>